<dbReference type="PANTHER" id="PTHR47893:SF1">
    <property type="entry name" value="REGULATORY PROTEIN PCHR"/>
    <property type="match status" value="1"/>
</dbReference>
<evidence type="ECO:0000259" key="3">
    <source>
        <dbReference type="PROSITE" id="PS01124"/>
    </source>
</evidence>
<evidence type="ECO:0000256" key="2">
    <source>
        <dbReference type="ARBA" id="ARBA00023163"/>
    </source>
</evidence>
<evidence type="ECO:0000313" key="5">
    <source>
        <dbReference type="Proteomes" id="UP000253426"/>
    </source>
</evidence>
<dbReference type="OrthoDB" id="2060755at2"/>
<dbReference type="AlphaFoldDB" id="A0A366HAL1"/>
<dbReference type="RefSeq" id="WP_113961294.1">
    <property type="nucleotide sequence ID" value="NZ_QNRR01000012.1"/>
</dbReference>
<evidence type="ECO:0000313" key="4">
    <source>
        <dbReference type="EMBL" id="RBP38187.1"/>
    </source>
</evidence>
<protein>
    <submittedName>
        <fullName evidence="4">AraC-like DNA-binding protein</fullName>
    </submittedName>
</protein>
<name>A0A366HAL1_9BACT</name>
<dbReference type="InterPro" id="IPR018060">
    <property type="entry name" value="HTH_AraC"/>
</dbReference>
<dbReference type="SUPFAM" id="SSF46689">
    <property type="entry name" value="Homeodomain-like"/>
    <property type="match status" value="1"/>
</dbReference>
<keyword evidence="2" id="KW-0804">Transcription</keyword>
<dbReference type="PANTHER" id="PTHR47893">
    <property type="entry name" value="REGULATORY PROTEIN PCHR"/>
    <property type="match status" value="1"/>
</dbReference>
<dbReference type="Pfam" id="PF12833">
    <property type="entry name" value="HTH_18"/>
    <property type="match status" value="1"/>
</dbReference>
<gene>
    <name evidence="4" type="ORF">DES53_112185</name>
</gene>
<dbReference type="Proteomes" id="UP000253426">
    <property type="component" value="Unassembled WGS sequence"/>
</dbReference>
<dbReference type="GO" id="GO:0043565">
    <property type="term" value="F:sequence-specific DNA binding"/>
    <property type="evidence" value="ECO:0007669"/>
    <property type="project" value="InterPro"/>
</dbReference>
<dbReference type="GO" id="GO:0003700">
    <property type="term" value="F:DNA-binding transcription factor activity"/>
    <property type="evidence" value="ECO:0007669"/>
    <property type="project" value="InterPro"/>
</dbReference>
<reference evidence="4 5" key="1">
    <citation type="submission" date="2018-06" db="EMBL/GenBank/DDBJ databases">
        <title>Genomic Encyclopedia of Type Strains, Phase IV (KMG-IV): sequencing the most valuable type-strain genomes for metagenomic binning, comparative biology and taxonomic classification.</title>
        <authorList>
            <person name="Goeker M."/>
        </authorList>
    </citation>
    <scope>NUCLEOTIDE SEQUENCE [LARGE SCALE GENOMIC DNA]</scope>
    <source>
        <strain evidence="4 5">DSM 25532</strain>
    </source>
</reference>
<evidence type="ECO:0000256" key="1">
    <source>
        <dbReference type="ARBA" id="ARBA00023015"/>
    </source>
</evidence>
<accession>A0A366HAL1</accession>
<dbReference type="EMBL" id="QNRR01000012">
    <property type="protein sequence ID" value="RBP38187.1"/>
    <property type="molecule type" value="Genomic_DNA"/>
</dbReference>
<comment type="caution">
    <text evidence="4">The sequence shown here is derived from an EMBL/GenBank/DDBJ whole genome shotgun (WGS) entry which is preliminary data.</text>
</comment>
<dbReference type="Gene3D" id="1.10.10.60">
    <property type="entry name" value="Homeodomain-like"/>
    <property type="match status" value="1"/>
</dbReference>
<keyword evidence="5" id="KW-1185">Reference proteome</keyword>
<organism evidence="4 5">
    <name type="scientific">Roseimicrobium gellanilyticum</name>
    <dbReference type="NCBI Taxonomy" id="748857"/>
    <lineage>
        <taxon>Bacteria</taxon>
        <taxon>Pseudomonadati</taxon>
        <taxon>Verrucomicrobiota</taxon>
        <taxon>Verrucomicrobiia</taxon>
        <taxon>Verrucomicrobiales</taxon>
        <taxon>Verrucomicrobiaceae</taxon>
        <taxon>Roseimicrobium</taxon>
    </lineage>
</organism>
<dbReference type="InterPro" id="IPR053142">
    <property type="entry name" value="PchR_regulatory_protein"/>
</dbReference>
<feature type="domain" description="HTH araC/xylS-type" evidence="3">
    <location>
        <begin position="14"/>
        <end position="112"/>
    </location>
</feature>
<dbReference type="InterPro" id="IPR009057">
    <property type="entry name" value="Homeodomain-like_sf"/>
</dbReference>
<keyword evidence="4" id="KW-0238">DNA-binding</keyword>
<proteinExistence type="predicted"/>
<dbReference type="SMART" id="SM00342">
    <property type="entry name" value="HTH_ARAC"/>
    <property type="match status" value="1"/>
</dbReference>
<keyword evidence="1" id="KW-0805">Transcription regulation</keyword>
<sequence>MATDPDVAERALIQRVIARLVTDIANPPDLAELAKEASLPPYQLSSIFGRILGKSIPSVLRAKRMEIAATLLLETDLQVGAFAAKVGYNNLRAFHQAFTLEIGLGPLTYRQGNPRRA</sequence>
<dbReference type="PROSITE" id="PS01124">
    <property type="entry name" value="HTH_ARAC_FAMILY_2"/>
    <property type="match status" value="1"/>
</dbReference>